<feature type="non-terminal residue" evidence="3">
    <location>
        <position position="1"/>
    </location>
</feature>
<comment type="caution">
    <text evidence="3">The sequence shown here is derived from an EMBL/GenBank/DDBJ whole genome shotgun (WGS) entry which is preliminary data.</text>
</comment>
<evidence type="ECO:0000259" key="2">
    <source>
        <dbReference type="PROSITE" id="PS50835"/>
    </source>
</evidence>
<evidence type="ECO:0000256" key="1">
    <source>
        <dbReference type="SAM" id="MobiDB-lite"/>
    </source>
</evidence>
<feature type="domain" description="Ig-like" evidence="2">
    <location>
        <begin position="269"/>
        <end position="358"/>
    </location>
</feature>
<dbReference type="InterPro" id="IPR003598">
    <property type="entry name" value="Ig_sub2"/>
</dbReference>
<dbReference type="InterPro" id="IPR007110">
    <property type="entry name" value="Ig-like_dom"/>
</dbReference>
<protein>
    <recommendedName>
        <fullName evidence="2">Ig-like domain-containing protein</fullName>
    </recommendedName>
</protein>
<dbReference type="PANTHER" id="PTHR47633">
    <property type="entry name" value="IMMUNOGLOBULIN"/>
    <property type="match status" value="1"/>
</dbReference>
<dbReference type="Pfam" id="PF07679">
    <property type="entry name" value="I-set"/>
    <property type="match status" value="1"/>
</dbReference>
<feature type="compositionally biased region" description="Basic and acidic residues" evidence="1">
    <location>
        <begin position="68"/>
        <end position="80"/>
    </location>
</feature>
<dbReference type="InterPro" id="IPR036179">
    <property type="entry name" value="Ig-like_dom_sf"/>
</dbReference>
<keyword evidence="4" id="KW-1185">Reference proteome</keyword>
<dbReference type="InterPro" id="IPR003599">
    <property type="entry name" value="Ig_sub"/>
</dbReference>
<feature type="region of interest" description="Disordered" evidence="1">
    <location>
        <begin position="25"/>
        <end position="127"/>
    </location>
</feature>
<evidence type="ECO:0000313" key="4">
    <source>
        <dbReference type="Proteomes" id="UP001153148"/>
    </source>
</evidence>
<accession>A0ABN7NVM4</accession>
<dbReference type="Gene3D" id="2.60.40.10">
    <property type="entry name" value="Immunoglobulins"/>
    <property type="match status" value="1"/>
</dbReference>
<dbReference type="InterPro" id="IPR013098">
    <property type="entry name" value="Ig_I-set"/>
</dbReference>
<dbReference type="PANTHER" id="PTHR47633:SF4">
    <property type="entry name" value="MYOPALLADIN ISOFORM X1"/>
    <property type="match status" value="1"/>
</dbReference>
<feature type="compositionally biased region" description="Basic and acidic residues" evidence="1">
    <location>
        <begin position="28"/>
        <end position="51"/>
    </location>
</feature>
<gene>
    <name evidence="3" type="ORF">TPAB3V08_LOCUS6779</name>
</gene>
<dbReference type="SMART" id="SM00409">
    <property type="entry name" value="IG"/>
    <property type="match status" value="1"/>
</dbReference>
<dbReference type="Proteomes" id="UP001153148">
    <property type="component" value="Unassembled WGS sequence"/>
</dbReference>
<feature type="region of interest" description="Disordered" evidence="1">
    <location>
        <begin position="237"/>
        <end position="268"/>
    </location>
</feature>
<dbReference type="PROSITE" id="PS50835">
    <property type="entry name" value="IG_LIKE"/>
    <property type="match status" value="1"/>
</dbReference>
<dbReference type="InterPro" id="IPR013783">
    <property type="entry name" value="Ig-like_fold"/>
</dbReference>
<dbReference type="SMART" id="SM00408">
    <property type="entry name" value="IGc2"/>
    <property type="match status" value="1"/>
</dbReference>
<proteinExistence type="predicted"/>
<reference evidence="3" key="1">
    <citation type="submission" date="2021-03" db="EMBL/GenBank/DDBJ databases">
        <authorList>
            <person name="Tran Van P."/>
        </authorList>
    </citation>
    <scope>NUCLEOTIDE SEQUENCE</scope>
</reference>
<evidence type="ECO:0000313" key="3">
    <source>
        <dbReference type="EMBL" id="CAG2059820.1"/>
    </source>
</evidence>
<name>A0ABN7NVM4_TIMPD</name>
<dbReference type="SUPFAM" id="SSF48726">
    <property type="entry name" value="Immunoglobulin"/>
    <property type="match status" value="1"/>
</dbReference>
<dbReference type="EMBL" id="CAJPIN010010624">
    <property type="protein sequence ID" value="CAG2059820.1"/>
    <property type="molecule type" value="Genomic_DNA"/>
</dbReference>
<organism evidence="3 4">
    <name type="scientific">Timema podura</name>
    <name type="common">Walking stick</name>
    <dbReference type="NCBI Taxonomy" id="61482"/>
    <lineage>
        <taxon>Eukaryota</taxon>
        <taxon>Metazoa</taxon>
        <taxon>Ecdysozoa</taxon>
        <taxon>Arthropoda</taxon>
        <taxon>Hexapoda</taxon>
        <taxon>Insecta</taxon>
        <taxon>Pterygota</taxon>
        <taxon>Neoptera</taxon>
        <taxon>Polyneoptera</taxon>
        <taxon>Phasmatodea</taxon>
        <taxon>Timematodea</taxon>
        <taxon>Timematoidea</taxon>
        <taxon>Timematidae</taxon>
        <taxon>Timema</taxon>
    </lineage>
</organism>
<feature type="compositionally biased region" description="Low complexity" evidence="1">
    <location>
        <begin position="99"/>
        <end position="112"/>
    </location>
</feature>
<sequence>TKHIDPETGLIYFKYDFGYEFGIVLPGEGKKPERDEKNAKRPRIDDKRSDDVEFPIIHETTQGVQKKAGAENKQAKEPEGKVPLFRPKKFTHSKAVKWEPMSESEMSEAEGSTHWDQTTPSPVSLSPSLPSLSPRYLGGAQSVTPVPDLAEALLYYASHGNVALFTHIQDVSECCEHITGRSAPFRTTPLKSGLMISMLLNASGYTMPVRTGTDESSRGHSSALLWCVSPGGSWQGISPMKGPNKGQGRGGTPTPPSTPSSLGGLPRKPPTFIMPLRDIAVVSGQTARFECIVQAEPPPNVLWSKNGRIIENCQDYQIQYRNGVCRLTIPQAFPEDAGNYTCTATNMLGTIGSSGTLQVPGERRSVRKP</sequence>
<feature type="compositionally biased region" description="Basic residues" evidence="1">
    <location>
        <begin position="86"/>
        <end position="95"/>
    </location>
</feature>